<reference evidence="2 3" key="1">
    <citation type="submission" date="2021-04" db="EMBL/GenBank/DDBJ databases">
        <authorList>
            <person name="Rodrigo-Torres L."/>
            <person name="Arahal R. D."/>
            <person name="Lucena T."/>
        </authorList>
    </citation>
    <scope>NUCLEOTIDE SEQUENCE [LARGE SCALE GENOMIC DNA]</scope>
    <source>
        <strain evidence="2 3">CECT 9623</strain>
    </source>
</reference>
<keyword evidence="3" id="KW-1185">Reference proteome</keyword>
<name>A0ABN7RF09_9BACT</name>
<evidence type="ECO:0008006" key="4">
    <source>
        <dbReference type="Google" id="ProtNLM"/>
    </source>
</evidence>
<accession>A0ABN7RF09</accession>
<evidence type="ECO:0000256" key="1">
    <source>
        <dbReference type="SAM" id="Phobius"/>
    </source>
</evidence>
<dbReference type="InterPro" id="IPR036514">
    <property type="entry name" value="SGNH_hydro_sf"/>
</dbReference>
<dbReference type="NCBIfam" id="TIGR04183">
    <property type="entry name" value="Por_Secre_tail"/>
    <property type="match status" value="1"/>
</dbReference>
<feature type="transmembrane region" description="Helical" evidence="1">
    <location>
        <begin position="48"/>
        <end position="68"/>
    </location>
</feature>
<evidence type="ECO:0000313" key="2">
    <source>
        <dbReference type="EMBL" id="CAG5071464.1"/>
    </source>
</evidence>
<comment type="caution">
    <text evidence="2">The sequence shown here is derived from an EMBL/GenBank/DDBJ whole genome shotgun (WGS) entry which is preliminary data.</text>
</comment>
<keyword evidence="1" id="KW-0472">Membrane</keyword>
<dbReference type="Proteomes" id="UP000679725">
    <property type="component" value="Unassembled WGS sequence"/>
</dbReference>
<organism evidence="2 3">
    <name type="scientific">Dyadobacter linearis</name>
    <dbReference type="NCBI Taxonomy" id="2823330"/>
    <lineage>
        <taxon>Bacteria</taxon>
        <taxon>Pseudomonadati</taxon>
        <taxon>Bacteroidota</taxon>
        <taxon>Cytophagia</taxon>
        <taxon>Cytophagales</taxon>
        <taxon>Spirosomataceae</taxon>
        <taxon>Dyadobacter</taxon>
    </lineage>
</organism>
<evidence type="ECO:0000313" key="3">
    <source>
        <dbReference type="Proteomes" id="UP000679725"/>
    </source>
</evidence>
<dbReference type="InterPro" id="IPR026444">
    <property type="entry name" value="Secre_tail"/>
</dbReference>
<keyword evidence="1" id="KW-1133">Transmembrane helix</keyword>
<feature type="transmembrane region" description="Helical" evidence="1">
    <location>
        <begin position="6"/>
        <end position="22"/>
    </location>
</feature>
<dbReference type="SUPFAM" id="SSF52266">
    <property type="entry name" value="SGNH hydrolase"/>
    <property type="match status" value="1"/>
</dbReference>
<dbReference type="EMBL" id="CAJRAU010000005">
    <property type="protein sequence ID" value="CAG5071464.1"/>
    <property type="molecule type" value="Genomic_DNA"/>
</dbReference>
<proteinExistence type="predicted"/>
<keyword evidence="1" id="KW-0812">Transmembrane</keyword>
<protein>
    <recommendedName>
        <fullName evidence="4">Por secretion system C-terminal sorting domain-containing protein</fullName>
    </recommendedName>
</protein>
<sequence length="709" mass="78705">MSNFLGAVHFMGPALFVFKLYWHDQFYAKFKRYRDFGEDVYCMKNWKFTFWLLFLFAFNASYAQLSILSPVNNQVMQRDAAGFANIPITAYSYLPYSNIKAVLTPIEGNLHSGREMNATPDQIAQGFLSFTFQAESGWYQLKLIGTTEEGFTDSTVIARVGVGEVFMVAGNSNAMGLPGLGAKDASSNVISFNKTNKILNRENITVAPNQPLPAPTFEVLRKENFVFPNGETSWYWGELGDRLSARWNCPVLFFNTAWAAANSENYRDAATGKDAYNLYVGKFWPNRQPYSNIVNTLKYLTASTGVRAVLFSHGENDAQLGFNETNYFNHIRTLIANSRIDAGYNASWVLARNSVSNLLPNPYLPVLNAQNRLTEIAGFNAFKGPYLDTIQIPRPVSGHFESLPGGVAGLTLAAEAWNRSLADSLVEKLAPILPKYSIHTGVVPALAFPGAAFTIPYFMDGNAVPNQNIQAELLDNAGNFVDTLATNNANPIQISLPRELGNGYYRIRLTGTSPTLPGSVSDSFYVDKSYSQVDFVNKLSVRPAGTAIYVSWLLAVDPQLRQVILQKTRDGITYSDLQTSDVSPNQSQVFGYRDIDPNSEANFYRLKLSYQNGSEAFSRVITYFRNGGPPDFTIFPNPVNGSEFYLKATGNKADYALFDMAGREHPIRFSDREVIGLITIKPIHTLPAGSYILKVTSESGVVSRRVLVK</sequence>
<dbReference type="Gene3D" id="3.40.50.1110">
    <property type="entry name" value="SGNH hydrolase"/>
    <property type="match status" value="1"/>
</dbReference>
<gene>
    <name evidence="2" type="ORF">DYBT9623_03465</name>
</gene>